<dbReference type="EMBL" id="BONG01000046">
    <property type="protein sequence ID" value="GIF92451.1"/>
    <property type="molecule type" value="Genomic_DNA"/>
</dbReference>
<sequence>MTMPEHVPSQNASPAPRERALRDSDRVQLPGDTLLEPGSGPLQALGLDRFGEQSFAPSSWLDMPAESTLVDHPLLRGLLLELPPRNSPPTDEWFDRWFEATRSVLGLIYLRR</sequence>
<proteinExistence type="predicted"/>
<name>A0A8J3JWP1_9ACTN</name>
<feature type="compositionally biased region" description="Basic and acidic residues" evidence="1">
    <location>
        <begin position="16"/>
        <end position="26"/>
    </location>
</feature>
<evidence type="ECO:0000256" key="1">
    <source>
        <dbReference type="SAM" id="MobiDB-lite"/>
    </source>
</evidence>
<evidence type="ECO:0000313" key="3">
    <source>
        <dbReference type="Proteomes" id="UP000619293"/>
    </source>
</evidence>
<evidence type="ECO:0000313" key="2">
    <source>
        <dbReference type="EMBL" id="GIF92451.1"/>
    </source>
</evidence>
<gene>
    <name evidence="2" type="ORF">Cch02nite_58950</name>
</gene>
<dbReference type="Proteomes" id="UP000619293">
    <property type="component" value="Unassembled WGS sequence"/>
</dbReference>
<dbReference type="RefSeq" id="WP_191838579.1">
    <property type="nucleotide sequence ID" value="NZ_BAAALB010000005.1"/>
</dbReference>
<reference evidence="2 3" key="1">
    <citation type="submission" date="2021-01" db="EMBL/GenBank/DDBJ databases">
        <title>Whole genome shotgun sequence of Catellatospora chokoriensis NBRC 107358.</title>
        <authorList>
            <person name="Komaki H."/>
            <person name="Tamura T."/>
        </authorList>
    </citation>
    <scope>NUCLEOTIDE SEQUENCE [LARGE SCALE GENOMIC DNA]</scope>
    <source>
        <strain evidence="2 3">NBRC 107358</strain>
    </source>
</reference>
<dbReference type="AlphaFoldDB" id="A0A8J3JWP1"/>
<accession>A0A8J3JWP1</accession>
<protein>
    <submittedName>
        <fullName evidence="2">Uncharacterized protein</fullName>
    </submittedName>
</protein>
<organism evidence="2 3">
    <name type="scientific">Catellatospora chokoriensis</name>
    <dbReference type="NCBI Taxonomy" id="310353"/>
    <lineage>
        <taxon>Bacteria</taxon>
        <taxon>Bacillati</taxon>
        <taxon>Actinomycetota</taxon>
        <taxon>Actinomycetes</taxon>
        <taxon>Micromonosporales</taxon>
        <taxon>Micromonosporaceae</taxon>
        <taxon>Catellatospora</taxon>
    </lineage>
</organism>
<comment type="caution">
    <text evidence="2">The sequence shown here is derived from an EMBL/GenBank/DDBJ whole genome shotgun (WGS) entry which is preliminary data.</text>
</comment>
<feature type="region of interest" description="Disordered" evidence="1">
    <location>
        <begin position="1"/>
        <end position="41"/>
    </location>
</feature>
<keyword evidence="3" id="KW-1185">Reference proteome</keyword>